<feature type="domain" description="CBS" evidence="3">
    <location>
        <begin position="7"/>
        <end position="63"/>
    </location>
</feature>
<dbReference type="Gene3D" id="3.10.580.10">
    <property type="entry name" value="CBS-domain"/>
    <property type="match status" value="1"/>
</dbReference>
<dbReference type="AlphaFoldDB" id="A0A2H0BGB0"/>
<feature type="domain" description="CBS" evidence="3">
    <location>
        <begin position="93"/>
        <end position="148"/>
    </location>
</feature>
<dbReference type="EMBL" id="PCSU01000025">
    <property type="protein sequence ID" value="PIP56691.1"/>
    <property type="molecule type" value="Genomic_DNA"/>
</dbReference>
<dbReference type="SMART" id="SM00116">
    <property type="entry name" value="CBS"/>
    <property type="match status" value="2"/>
</dbReference>
<dbReference type="InterPro" id="IPR051257">
    <property type="entry name" value="Diverse_CBS-Domain"/>
</dbReference>
<evidence type="ECO:0000313" key="5">
    <source>
        <dbReference type="Proteomes" id="UP000228495"/>
    </source>
</evidence>
<dbReference type="Pfam" id="PF00571">
    <property type="entry name" value="CBS"/>
    <property type="match status" value="2"/>
</dbReference>
<keyword evidence="1 2" id="KW-0129">CBS domain</keyword>
<dbReference type="CDD" id="cd04586">
    <property type="entry name" value="CBS_pair_BON_assoc"/>
    <property type="match status" value="1"/>
</dbReference>
<dbReference type="InterPro" id="IPR046342">
    <property type="entry name" value="CBS_dom_sf"/>
</dbReference>
<evidence type="ECO:0000256" key="2">
    <source>
        <dbReference type="PROSITE-ProRule" id="PRU00703"/>
    </source>
</evidence>
<gene>
    <name evidence="4" type="ORF">COX05_01745</name>
</gene>
<evidence type="ECO:0000256" key="1">
    <source>
        <dbReference type="ARBA" id="ARBA00023122"/>
    </source>
</evidence>
<accession>A0A2H0BGB0</accession>
<sequence length="170" mass="19398">MFVREVMTHEVITVTPNTSFEDLVDLLVSYEISGVPVVNEVGEIIGVVSEKDILLKLFPEQEEFYSDTSRYLNYNRIEEEVGDMRKYVAKDFMSQGVIWVHPGDHILKACALLLVHKVRRLPVLEDKHVVGIVTTRGIYGKFLKHVTTPNTEEINSPKYSSLKKPLNPLN</sequence>
<comment type="caution">
    <text evidence="4">The sequence shown here is derived from an EMBL/GenBank/DDBJ whole genome shotgun (WGS) entry which is preliminary data.</text>
</comment>
<dbReference type="PROSITE" id="PS51371">
    <property type="entry name" value="CBS"/>
    <property type="match status" value="2"/>
</dbReference>
<dbReference type="SUPFAM" id="SSF54631">
    <property type="entry name" value="CBS-domain pair"/>
    <property type="match status" value="1"/>
</dbReference>
<dbReference type="Proteomes" id="UP000228495">
    <property type="component" value="Unassembled WGS sequence"/>
</dbReference>
<proteinExistence type="predicted"/>
<reference evidence="4 5" key="1">
    <citation type="submission" date="2017-09" db="EMBL/GenBank/DDBJ databases">
        <title>Depth-based differentiation of microbial function through sediment-hosted aquifers and enrichment of novel symbionts in the deep terrestrial subsurface.</title>
        <authorList>
            <person name="Probst A.J."/>
            <person name="Ladd B."/>
            <person name="Jarett J.K."/>
            <person name="Geller-Mcgrath D.E."/>
            <person name="Sieber C.M."/>
            <person name="Emerson J.B."/>
            <person name="Anantharaman K."/>
            <person name="Thomas B.C."/>
            <person name="Malmstrom R."/>
            <person name="Stieglmeier M."/>
            <person name="Klingl A."/>
            <person name="Woyke T."/>
            <person name="Ryan C.M."/>
            <person name="Banfield J.F."/>
        </authorList>
    </citation>
    <scope>NUCLEOTIDE SEQUENCE [LARGE SCALE GENOMIC DNA]</scope>
    <source>
        <strain evidence="4">CG22_combo_CG10-13_8_21_14_all_39_12</strain>
    </source>
</reference>
<protein>
    <recommendedName>
        <fullName evidence="3">CBS domain-containing protein</fullName>
    </recommendedName>
</protein>
<organism evidence="4 5">
    <name type="scientific">candidate division WWE3 bacterium CG22_combo_CG10-13_8_21_14_all_39_12</name>
    <dbReference type="NCBI Taxonomy" id="1975094"/>
    <lineage>
        <taxon>Bacteria</taxon>
        <taxon>Katanobacteria</taxon>
    </lineage>
</organism>
<dbReference type="PANTHER" id="PTHR43080:SF2">
    <property type="entry name" value="CBS DOMAIN-CONTAINING PROTEIN"/>
    <property type="match status" value="1"/>
</dbReference>
<dbReference type="PANTHER" id="PTHR43080">
    <property type="entry name" value="CBS DOMAIN-CONTAINING PROTEIN CBSX3, MITOCHONDRIAL"/>
    <property type="match status" value="1"/>
</dbReference>
<name>A0A2H0BGB0_UNCKA</name>
<evidence type="ECO:0000313" key="4">
    <source>
        <dbReference type="EMBL" id="PIP56691.1"/>
    </source>
</evidence>
<evidence type="ECO:0000259" key="3">
    <source>
        <dbReference type="PROSITE" id="PS51371"/>
    </source>
</evidence>
<dbReference type="InterPro" id="IPR000644">
    <property type="entry name" value="CBS_dom"/>
</dbReference>